<keyword evidence="4" id="KW-0808">Transferase</keyword>
<keyword evidence="9" id="KW-0472">Membrane</keyword>
<feature type="region of interest" description="Disordered" evidence="11">
    <location>
        <begin position="1"/>
        <end position="30"/>
    </location>
</feature>
<proteinExistence type="inferred from homology"/>
<dbReference type="GO" id="GO:0000026">
    <property type="term" value="F:alpha-1,2-mannosyltransferase activity"/>
    <property type="evidence" value="ECO:0007669"/>
    <property type="project" value="TreeGrafter"/>
</dbReference>
<evidence type="ECO:0000256" key="2">
    <source>
        <dbReference type="ARBA" id="ARBA00004606"/>
    </source>
</evidence>
<feature type="compositionally biased region" description="Polar residues" evidence="11">
    <location>
        <begin position="242"/>
        <end position="261"/>
    </location>
</feature>
<feature type="region of interest" description="Disordered" evidence="11">
    <location>
        <begin position="46"/>
        <end position="92"/>
    </location>
</feature>
<protein>
    <recommendedName>
        <fullName evidence="14">Glycosyltransferase family 71 protein</fullName>
    </recommendedName>
</protein>
<evidence type="ECO:0000256" key="9">
    <source>
        <dbReference type="ARBA" id="ARBA00023136"/>
    </source>
</evidence>
<evidence type="ECO:0000313" key="12">
    <source>
        <dbReference type="EMBL" id="KAB8349440.1"/>
    </source>
</evidence>
<evidence type="ECO:0000256" key="3">
    <source>
        <dbReference type="ARBA" id="ARBA00009105"/>
    </source>
</evidence>
<keyword evidence="13" id="KW-1185">Reference proteome</keyword>
<reference evidence="12 13" key="1">
    <citation type="submission" date="2019-06" db="EMBL/GenBank/DDBJ databases">
        <title>A chromosomal-level reference genome of Carpinus fangiana (Coryloideae, Betulaceae).</title>
        <authorList>
            <person name="Yang X."/>
            <person name="Wang Z."/>
            <person name="Zhang L."/>
            <person name="Hao G."/>
            <person name="Liu J."/>
            <person name="Yang Y."/>
        </authorList>
    </citation>
    <scope>NUCLEOTIDE SEQUENCE [LARGE SCALE GENOMIC DNA]</scope>
    <source>
        <strain evidence="12">Cfa_2016G</strain>
        <tissue evidence="12">Leaf</tissue>
    </source>
</reference>
<evidence type="ECO:0000313" key="13">
    <source>
        <dbReference type="Proteomes" id="UP000327013"/>
    </source>
</evidence>
<feature type="compositionally biased region" description="Basic and acidic residues" evidence="11">
    <location>
        <begin position="71"/>
        <end position="82"/>
    </location>
</feature>
<comment type="subcellular location">
    <subcellularLocation>
        <location evidence="10">Endomembrane system</location>
        <topology evidence="10">Single-pass membrane protein</topology>
    </subcellularLocation>
    <subcellularLocation>
        <location evidence="1">Golgi apparatus membrane</location>
    </subcellularLocation>
    <subcellularLocation>
        <location evidence="2">Membrane</location>
        <topology evidence="2">Single-pass type II membrane protein</topology>
    </subcellularLocation>
</comment>
<comment type="similarity">
    <text evidence="3">Belongs to the MNN1/MNT family.</text>
</comment>
<keyword evidence="5" id="KW-0812">Transmembrane</keyword>
<evidence type="ECO:0000256" key="6">
    <source>
        <dbReference type="ARBA" id="ARBA00022968"/>
    </source>
</evidence>
<gene>
    <name evidence="12" type="ORF">FH972_023467</name>
</gene>
<dbReference type="EMBL" id="VIBQ01000014">
    <property type="protein sequence ID" value="KAB8349440.1"/>
    <property type="molecule type" value="Genomic_DNA"/>
</dbReference>
<feature type="region of interest" description="Disordered" evidence="11">
    <location>
        <begin position="234"/>
        <end position="268"/>
    </location>
</feature>
<evidence type="ECO:0000256" key="1">
    <source>
        <dbReference type="ARBA" id="ARBA00004394"/>
    </source>
</evidence>
<dbReference type="OrthoDB" id="534101at2759"/>
<evidence type="ECO:0000256" key="11">
    <source>
        <dbReference type="SAM" id="MobiDB-lite"/>
    </source>
</evidence>
<dbReference type="Pfam" id="PF11051">
    <property type="entry name" value="Mannosyl_trans3"/>
    <property type="match status" value="2"/>
</dbReference>
<evidence type="ECO:0008006" key="14">
    <source>
        <dbReference type="Google" id="ProtNLM"/>
    </source>
</evidence>
<keyword evidence="7" id="KW-1133">Transmembrane helix</keyword>
<dbReference type="Gene3D" id="3.90.550.10">
    <property type="entry name" value="Spore Coat Polysaccharide Biosynthesis Protein SpsA, Chain A"/>
    <property type="match status" value="1"/>
</dbReference>
<dbReference type="GO" id="GO:0046354">
    <property type="term" value="P:mannan biosynthetic process"/>
    <property type="evidence" value="ECO:0007669"/>
    <property type="project" value="TreeGrafter"/>
</dbReference>
<keyword evidence="8" id="KW-0333">Golgi apparatus</keyword>
<dbReference type="InterPro" id="IPR022751">
    <property type="entry name" value="Alpha_mannosyltransferase"/>
</dbReference>
<evidence type="ECO:0000256" key="7">
    <source>
        <dbReference type="ARBA" id="ARBA00022989"/>
    </source>
</evidence>
<comment type="caution">
    <text evidence="12">The sequence shown here is derived from an EMBL/GenBank/DDBJ whole genome shotgun (WGS) entry which is preliminary data.</text>
</comment>
<dbReference type="GO" id="GO:0000139">
    <property type="term" value="C:Golgi membrane"/>
    <property type="evidence" value="ECO:0007669"/>
    <property type="project" value="UniProtKB-SubCell"/>
</dbReference>
<accession>A0A5N6KXJ7</accession>
<evidence type="ECO:0000256" key="5">
    <source>
        <dbReference type="ARBA" id="ARBA00022692"/>
    </source>
</evidence>
<sequence length="701" mass="79101">METSSCLRVPRSDVRESNVVPPSLPKTSCDEHRAINEGRRVTIDRLRHSDGRSQTAVQKERLLWGGRRRGKDSGRDAEEAPRLARGNNNSLGTMRIARPPLRACMKTPAHCGRRCVLGLSRLTDKRFMQIAEVVPSPNTRAARLDAETKTAGLPVGIKLGPGYALHKPATTIVCAPCRPASLLTCLLLITLLYHNQDHIPERLKPAVDSISSIWHPKASAEEMVNNVVPVEPLQHETVDPNDPSTAGQPTKQPGHVSTSSAKPLPDAHRLTSPDEFAGHFDALAALEGISVTEAKRTCSWTPDQLNGLQFTWGPDRLWMKDGDVVMSETEDRRKQWINFYRTGLAPWESSKSRFKGRGIVTAAGNQGTLKRLTILLRQLGRLGSKLPVEVHHWTEEEIPEAERTRLRSVYPDITFNDLSAEHNVYHTKPPPFFYGHFNLKTAAVVNSRFEEVLMLDSDIIPLVAPDDLFDTPTYKEFGTVFWPDMARTRPENPMWAITNTYCRMDEYEQESGQLLVDKRKFFYHLQLAAWLNEDQYYRDMLLGDKDMFRFAWHAMRTKHGRPSRWLTSFGVLHDLAGGAQKYCGHTYAQHHPNGSIAFLHQGGLKTLVPNVMKHFHESGGLYNAFKRSPHDRDWRWPEKTSYSFDSDPHIAGAPGWACMNLDDVQPTPVDELLPNLEQFIGDLGGFWEFENLAPGEGNDHV</sequence>
<evidence type="ECO:0000256" key="10">
    <source>
        <dbReference type="ARBA" id="ARBA00037847"/>
    </source>
</evidence>
<dbReference type="InterPro" id="IPR029044">
    <property type="entry name" value="Nucleotide-diphossugar_trans"/>
</dbReference>
<dbReference type="PANTHER" id="PTHR31646:SF1">
    <property type="entry name" value="ALPHA-1,2-MANNOSYLTRANSFERASE MNN2"/>
    <property type="match status" value="1"/>
</dbReference>
<name>A0A5N6KXJ7_9ROSI</name>
<dbReference type="Proteomes" id="UP000327013">
    <property type="component" value="Unassembled WGS sequence"/>
</dbReference>
<evidence type="ECO:0000256" key="8">
    <source>
        <dbReference type="ARBA" id="ARBA00023034"/>
    </source>
</evidence>
<dbReference type="AlphaFoldDB" id="A0A5N6KXJ7"/>
<keyword evidence="6" id="KW-0735">Signal-anchor</keyword>
<dbReference type="SUPFAM" id="SSF53448">
    <property type="entry name" value="Nucleotide-diphospho-sugar transferases"/>
    <property type="match status" value="1"/>
</dbReference>
<evidence type="ECO:0000256" key="4">
    <source>
        <dbReference type="ARBA" id="ARBA00022679"/>
    </source>
</evidence>
<organism evidence="12 13">
    <name type="scientific">Carpinus fangiana</name>
    <dbReference type="NCBI Taxonomy" id="176857"/>
    <lineage>
        <taxon>Eukaryota</taxon>
        <taxon>Viridiplantae</taxon>
        <taxon>Streptophyta</taxon>
        <taxon>Embryophyta</taxon>
        <taxon>Tracheophyta</taxon>
        <taxon>Spermatophyta</taxon>
        <taxon>Magnoliopsida</taxon>
        <taxon>eudicotyledons</taxon>
        <taxon>Gunneridae</taxon>
        <taxon>Pentapetalae</taxon>
        <taxon>rosids</taxon>
        <taxon>fabids</taxon>
        <taxon>Fagales</taxon>
        <taxon>Betulaceae</taxon>
        <taxon>Carpinus</taxon>
    </lineage>
</organism>
<dbReference type="PANTHER" id="PTHR31646">
    <property type="entry name" value="ALPHA-1,2-MANNOSYLTRANSFERASE MNN2"/>
    <property type="match status" value="1"/>
</dbReference>